<evidence type="ECO:0000256" key="1">
    <source>
        <dbReference type="ARBA" id="ARBA00022574"/>
    </source>
</evidence>
<keyword evidence="8" id="KW-1185">Reference proteome</keyword>
<dbReference type="SUPFAM" id="SSF50978">
    <property type="entry name" value="WD40 repeat-like"/>
    <property type="match status" value="2"/>
</dbReference>
<evidence type="ECO:0000313" key="9">
    <source>
        <dbReference type="Proteomes" id="UP000290189"/>
    </source>
</evidence>
<reference evidence="6 8" key="1">
    <citation type="submission" date="2015-02" db="EMBL/GenBank/DDBJ databases">
        <authorList>
            <person name="Chooi Y.-H."/>
        </authorList>
    </citation>
    <scope>NUCLEOTIDE SEQUENCE [LARGE SCALE GENOMIC DNA]</scope>
    <source>
        <strain evidence="6">E3</strain>
    </source>
</reference>
<dbReference type="InterPro" id="IPR055442">
    <property type="entry name" value="Beta-prop_EML-like_2nd"/>
</dbReference>
<evidence type="ECO:0000259" key="5">
    <source>
        <dbReference type="Pfam" id="PF23414"/>
    </source>
</evidence>
<dbReference type="STRING" id="37360.A0A0G4IHL9"/>
<keyword evidence="2" id="KW-0677">Repeat</keyword>
<evidence type="ECO:0000256" key="4">
    <source>
        <dbReference type="SAM" id="Coils"/>
    </source>
</evidence>
<dbReference type="Gene3D" id="2.130.10.10">
    <property type="entry name" value="YVTN repeat-like/Quinoprotein amine dehydrogenase"/>
    <property type="match status" value="2"/>
</dbReference>
<evidence type="ECO:0000256" key="2">
    <source>
        <dbReference type="ARBA" id="ARBA00022737"/>
    </source>
</evidence>
<keyword evidence="4" id="KW-0175">Coiled coil</keyword>
<protein>
    <recommendedName>
        <fullName evidence="5">EML-like second beta-propeller domain-containing protein</fullName>
    </recommendedName>
</protein>
<feature type="coiled-coil region" evidence="4">
    <location>
        <begin position="1082"/>
        <end position="1153"/>
    </location>
</feature>
<dbReference type="InterPro" id="IPR036322">
    <property type="entry name" value="WD40_repeat_dom_sf"/>
</dbReference>
<dbReference type="OMA" id="CFPDKVR"/>
<dbReference type="InterPro" id="IPR001680">
    <property type="entry name" value="WD40_rpt"/>
</dbReference>
<geneLocation type="mitochondrion" evidence="7"/>
<evidence type="ECO:0000313" key="7">
    <source>
        <dbReference type="EMBL" id="SPQ93056.1"/>
    </source>
</evidence>
<keyword evidence="1 3" id="KW-0853">WD repeat</keyword>
<accession>A0A0G4IHL9</accession>
<reference evidence="7 9" key="2">
    <citation type="submission" date="2018-03" db="EMBL/GenBank/DDBJ databases">
        <authorList>
            <person name="Fogelqvist J."/>
        </authorList>
    </citation>
    <scope>NUCLEOTIDE SEQUENCE [LARGE SCALE GENOMIC DNA]</scope>
</reference>
<dbReference type="EMBL" id="CDSF01000001">
    <property type="protein sequence ID" value="CEO94679.1"/>
    <property type="molecule type" value="Genomic_DNA"/>
</dbReference>
<dbReference type="EMBL" id="OVEO01000001">
    <property type="protein sequence ID" value="SPQ93056.1"/>
    <property type="molecule type" value="Genomic_DNA"/>
</dbReference>
<gene>
    <name evidence="6" type="ORF">PBRA_000464</name>
    <name evidence="7" type="ORF">PLBR_LOCUS271</name>
</gene>
<dbReference type="Pfam" id="PF23414">
    <property type="entry name" value="Beta-prop_EML_2"/>
    <property type="match status" value="1"/>
</dbReference>
<dbReference type="Proteomes" id="UP000290189">
    <property type="component" value="Unassembled WGS sequence"/>
</dbReference>
<keyword evidence="7" id="KW-0496">Mitochondrion</keyword>
<sequence length="1162" mass="130718">MTSPPVLTHVHTLGMSSDVLSPLHFVDENVVLYPAGHSVVIYNAEKKAQRFIFGSEGARITALAVSPNRRFVAIAESSDRAVITIYDVGTLRKRKVINSGQIMSYVWMAFSPDGKYLLTLGSAPDYLLTNWMWEKIRPLHSVRAASGAVADESQPSPSTATTSSPVMRQCSFCTADQSLVVVIGTAILCWYRVSSSGQLEPIAHDFPVAVHDFTSHVWLRDTLALGTQAGRLFLTRPGTTMFQQEINLGVSPDNGNVIHSLAAYARGLVVGSRLGTIFLVDITGLEASSAEIGALRRLTVTKSGTGASADVTCLALNPSEELLAVATSSSRAYFLSLTNSDMLRPEEMKFEPLIEPFHTGPIVGMDVCIRKPLVVTCGADSSIRVWNYLERQMECVKTFAEQCLSVAIHPAGFQIVAGFTDKLRLMNVLMDDIRLCKEFNVKNCREVQFASGGHMFAAVHGSLVVIYSTYTCELVATLRGHNQRVQSVQWSHDDSTVITSGSDGAIYEFQSRTGQREREYVQKGCKYFAAVGAQDARIYAVGNDRVLKEIADGAVQKELDSGAIMTQIVLSHAPERMLFTGSDFGVIRSFKFPLTGHCQDYQCHAGSVARIRLSHDDTLLFSAGMDGCLAMFEVREQEGRTQTTVAGAVLPWSDEVLVTRSDLDERTAMSNELKNKVDELTLHNEYQLRLQEMTHNERLKEVKETCQVALEEEKRVYDHVKDAKQDMEMEYEEQIKRIEELHAGTIALAKQEHQDAIMREVELYHELEREMKRAEDAASKRLGQEDDAHQDAMDERQIMLEEASERERERYQRLVEERDAIIREFNETKRQLEQDTDLEIMELKEKFDQTLAAERETTLRLKGENSIMKKRFSSLSNDIEDQKEEIKLMTEKEGQVRDQIARLRAEIEAKKSAITSLDATIGDKERTIYELKKRNQEMEKHKFVLDYQIKELKREIEPREMKIADMGEQEAQVDSQLESLHSQNGDLRAQVDSLNVQIADVQGKMYDLERAAHAASSEERVEIVRKYEKGGAGDDADGDDSGKRAVVSETLAEPQVAEEYKRQSEFLHQTIAQMKVDVARNYSRHRRESHQIVRENEELIREINALRKELTAKRAQMNANAISIKEQGGQAEIQQLQARRQANQAAIDQLRAQLATMKPSKT</sequence>
<dbReference type="OrthoDB" id="47276at2759"/>
<dbReference type="InterPro" id="IPR015943">
    <property type="entry name" value="WD40/YVTN_repeat-like_dom_sf"/>
</dbReference>
<evidence type="ECO:0000256" key="3">
    <source>
        <dbReference type="PROSITE-ProRule" id="PRU00221"/>
    </source>
</evidence>
<dbReference type="PANTHER" id="PTHR32215:SF0">
    <property type="entry name" value="CILIA- AND FLAGELLA-ASSOCIATED PROTEIN 57"/>
    <property type="match status" value="1"/>
</dbReference>
<feature type="coiled-coil region" evidence="4">
    <location>
        <begin position="710"/>
        <end position="831"/>
    </location>
</feature>
<feature type="coiled-coil region" evidence="4">
    <location>
        <begin position="872"/>
        <end position="920"/>
    </location>
</feature>
<dbReference type="InterPro" id="IPR052993">
    <property type="entry name" value="CFA-57"/>
</dbReference>
<dbReference type="PANTHER" id="PTHR32215">
    <property type="entry name" value="CILIA- AND FLAGELLA-ASSOCIATED PROTEIN 57"/>
    <property type="match status" value="1"/>
</dbReference>
<dbReference type="AlphaFoldDB" id="A0A0G4IHL9"/>
<feature type="repeat" description="WD" evidence="3">
    <location>
        <begin position="478"/>
        <end position="519"/>
    </location>
</feature>
<dbReference type="SMART" id="SM00320">
    <property type="entry name" value="WD40"/>
    <property type="match status" value="6"/>
</dbReference>
<dbReference type="PROSITE" id="PS50082">
    <property type="entry name" value="WD_REPEATS_2"/>
    <property type="match status" value="1"/>
</dbReference>
<dbReference type="Proteomes" id="UP000039324">
    <property type="component" value="Unassembled WGS sequence"/>
</dbReference>
<feature type="domain" description="EML-like second beta-propeller" evidence="5">
    <location>
        <begin position="364"/>
        <end position="633"/>
    </location>
</feature>
<proteinExistence type="predicted"/>
<evidence type="ECO:0000313" key="6">
    <source>
        <dbReference type="EMBL" id="CEO94679.1"/>
    </source>
</evidence>
<evidence type="ECO:0000313" key="8">
    <source>
        <dbReference type="Proteomes" id="UP000039324"/>
    </source>
</evidence>
<name>A0A0G4IHL9_PLABS</name>
<organism evidence="6 8">
    <name type="scientific">Plasmodiophora brassicae</name>
    <name type="common">Clubroot disease agent</name>
    <dbReference type="NCBI Taxonomy" id="37360"/>
    <lineage>
        <taxon>Eukaryota</taxon>
        <taxon>Sar</taxon>
        <taxon>Rhizaria</taxon>
        <taxon>Endomyxa</taxon>
        <taxon>Phytomyxea</taxon>
        <taxon>Plasmodiophorida</taxon>
        <taxon>Plasmodiophoridae</taxon>
        <taxon>Plasmodiophora</taxon>
    </lineage>
</organism>